<evidence type="ECO:0000313" key="10">
    <source>
        <dbReference type="Proteomes" id="UP000245461"/>
    </source>
</evidence>
<dbReference type="EMBL" id="QGLE01000001">
    <property type="protein sequence ID" value="PWR25722.1"/>
    <property type="molecule type" value="Genomic_DNA"/>
</dbReference>
<keyword evidence="5" id="KW-0812">Transmembrane</keyword>
<protein>
    <submittedName>
        <fullName evidence="9">Efflux RND transporter periplasmic adaptor subunit</fullName>
    </submittedName>
</protein>
<dbReference type="SUPFAM" id="SSF111369">
    <property type="entry name" value="HlyD-like secretion proteins"/>
    <property type="match status" value="1"/>
</dbReference>
<dbReference type="Pfam" id="PF25917">
    <property type="entry name" value="BSH_RND"/>
    <property type="match status" value="1"/>
</dbReference>
<name>A0A317EGJ5_9PROT</name>
<feature type="domain" description="CusB-like beta-barrel" evidence="8">
    <location>
        <begin position="314"/>
        <end position="386"/>
    </location>
</feature>
<dbReference type="Gene3D" id="2.40.30.170">
    <property type="match status" value="1"/>
</dbReference>
<dbReference type="GO" id="GO:0022857">
    <property type="term" value="F:transmembrane transporter activity"/>
    <property type="evidence" value="ECO:0007669"/>
    <property type="project" value="InterPro"/>
</dbReference>
<evidence type="ECO:0000256" key="3">
    <source>
        <dbReference type="ARBA" id="ARBA00023054"/>
    </source>
</evidence>
<dbReference type="InterPro" id="IPR058624">
    <property type="entry name" value="MdtA-like_HH"/>
</dbReference>
<evidence type="ECO:0000256" key="5">
    <source>
        <dbReference type="SAM" id="Phobius"/>
    </source>
</evidence>
<dbReference type="OrthoDB" id="9791520at2"/>
<evidence type="ECO:0000313" key="9">
    <source>
        <dbReference type="EMBL" id="PWR25722.1"/>
    </source>
</evidence>
<dbReference type="Pfam" id="PF25954">
    <property type="entry name" value="Beta-barrel_RND_2"/>
    <property type="match status" value="1"/>
</dbReference>
<dbReference type="AlphaFoldDB" id="A0A317EGJ5"/>
<comment type="subcellular location">
    <subcellularLocation>
        <location evidence="1">Cell envelope</location>
    </subcellularLocation>
</comment>
<evidence type="ECO:0000256" key="4">
    <source>
        <dbReference type="SAM" id="MobiDB-lite"/>
    </source>
</evidence>
<dbReference type="Gene3D" id="2.40.420.20">
    <property type="match status" value="1"/>
</dbReference>
<evidence type="ECO:0000259" key="6">
    <source>
        <dbReference type="Pfam" id="PF25876"/>
    </source>
</evidence>
<accession>A0A317EGJ5</accession>
<dbReference type="PANTHER" id="PTHR32347">
    <property type="entry name" value="EFFLUX SYSTEM COMPONENT YKNX-RELATED"/>
    <property type="match status" value="1"/>
</dbReference>
<dbReference type="Gene3D" id="6.10.140.1990">
    <property type="match status" value="1"/>
</dbReference>
<dbReference type="InterPro" id="IPR058625">
    <property type="entry name" value="MdtA-like_BSH"/>
</dbReference>
<dbReference type="Proteomes" id="UP000245461">
    <property type="component" value="Unassembled WGS sequence"/>
</dbReference>
<dbReference type="InterPro" id="IPR050465">
    <property type="entry name" value="UPF0194_transport"/>
</dbReference>
<comment type="similarity">
    <text evidence="2">Belongs to the membrane fusion protein (MFP) (TC 8.A.1) family.</text>
</comment>
<feature type="transmembrane region" description="Helical" evidence="5">
    <location>
        <begin position="97"/>
        <end position="115"/>
    </location>
</feature>
<gene>
    <name evidence="9" type="ORF">DKG74_01815</name>
</gene>
<dbReference type="GO" id="GO:1990195">
    <property type="term" value="C:macrolide transmembrane transporter complex"/>
    <property type="evidence" value="ECO:0007669"/>
    <property type="project" value="InterPro"/>
</dbReference>
<keyword evidence="5" id="KW-0472">Membrane</keyword>
<proteinExistence type="inferred from homology"/>
<evidence type="ECO:0000259" key="8">
    <source>
        <dbReference type="Pfam" id="PF25954"/>
    </source>
</evidence>
<dbReference type="FunFam" id="2.40.30.170:FF:000010">
    <property type="entry name" value="Efflux RND transporter periplasmic adaptor subunit"/>
    <property type="match status" value="1"/>
</dbReference>
<evidence type="ECO:0000256" key="2">
    <source>
        <dbReference type="ARBA" id="ARBA00009477"/>
    </source>
</evidence>
<feature type="domain" description="Multidrug resistance protein MdtA-like alpha-helical hairpin" evidence="6">
    <location>
        <begin position="195"/>
        <end position="259"/>
    </location>
</feature>
<evidence type="ECO:0000256" key="1">
    <source>
        <dbReference type="ARBA" id="ARBA00004196"/>
    </source>
</evidence>
<reference evidence="9 10" key="1">
    <citation type="submission" date="2018-05" db="EMBL/GenBank/DDBJ databases">
        <title>Zavarzinia sp. HR-AS.</title>
        <authorList>
            <person name="Lee Y."/>
            <person name="Jeon C.O."/>
        </authorList>
    </citation>
    <scope>NUCLEOTIDE SEQUENCE [LARGE SCALE GENOMIC DNA]</scope>
    <source>
        <strain evidence="9 10">HR-AS</strain>
    </source>
</reference>
<comment type="caution">
    <text evidence="9">The sequence shown here is derived from an EMBL/GenBank/DDBJ whole genome shotgun (WGS) entry which is preliminary data.</text>
</comment>
<feature type="region of interest" description="Disordered" evidence="4">
    <location>
        <begin position="65"/>
        <end position="87"/>
    </location>
</feature>
<evidence type="ECO:0000259" key="7">
    <source>
        <dbReference type="Pfam" id="PF25917"/>
    </source>
</evidence>
<dbReference type="Gene3D" id="2.40.50.100">
    <property type="match status" value="1"/>
</dbReference>
<dbReference type="PANTHER" id="PTHR32347:SF14">
    <property type="entry name" value="EFFLUX SYSTEM COMPONENT YKNX-RELATED"/>
    <property type="match status" value="1"/>
</dbReference>
<feature type="domain" description="Multidrug resistance protein MdtA-like barrel-sandwich hybrid" evidence="7">
    <location>
        <begin position="148"/>
        <end position="301"/>
    </location>
</feature>
<dbReference type="GO" id="GO:0019898">
    <property type="term" value="C:extrinsic component of membrane"/>
    <property type="evidence" value="ECO:0007669"/>
    <property type="project" value="InterPro"/>
</dbReference>
<keyword evidence="10" id="KW-1185">Reference proteome</keyword>
<organism evidence="9 10">
    <name type="scientific">Zavarzinia aquatilis</name>
    <dbReference type="NCBI Taxonomy" id="2211142"/>
    <lineage>
        <taxon>Bacteria</taxon>
        <taxon>Pseudomonadati</taxon>
        <taxon>Pseudomonadota</taxon>
        <taxon>Alphaproteobacteria</taxon>
        <taxon>Rhodospirillales</taxon>
        <taxon>Zavarziniaceae</taxon>
        <taxon>Zavarzinia</taxon>
    </lineage>
</organism>
<dbReference type="InterPro" id="IPR030190">
    <property type="entry name" value="MacA_alpha-hairpin_sf"/>
</dbReference>
<dbReference type="InterPro" id="IPR006143">
    <property type="entry name" value="RND_pump_MFP"/>
</dbReference>
<dbReference type="GO" id="GO:1990961">
    <property type="term" value="P:xenobiotic detoxification by transmembrane export across the plasma membrane"/>
    <property type="evidence" value="ECO:0007669"/>
    <property type="project" value="InterPro"/>
</dbReference>
<dbReference type="Pfam" id="PF25876">
    <property type="entry name" value="HH_MFP_RND"/>
    <property type="match status" value="1"/>
</dbReference>
<dbReference type="GO" id="GO:0030313">
    <property type="term" value="C:cell envelope"/>
    <property type="evidence" value="ECO:0007669"/>
    <property type="project" value="UniProtKB-SubCell"/>
</dbReference>
<keyword evidence="5" id="KW-1133">Transmembrane helix</keyword>
<dbReference type="NCBIfam" id="TIGR01730">
    <property type="entry name" value="RND_mfp"/>
    <property type="match status" value="1"/>
</dbReference>
<sequence length="470" mass="49650">MRAFRAAVSAVKGGKGGRSDISGTPVCTIQSILYLSVYRSSDTPPQPRPWNVTFCKCSCFGARSVPSDERISGSQAEPEPMTNSSSLAAAPARRRRWPWIAGAAAVLVIGAFFLLRGSSGVEYKLQTVTRGTLTVTVSATGSVKPVDQVDVGAEISGLVNELLVDYNDQVKAGQVLARLDTSLLEAKVRQSEANLLSAQAGVAEAQAALHLAEVTARRTQALADNRYASASARDKDIAELGRAQAALQSAQAGVKVAEAILTSDRSNLDKATIRSPVDGVVISRKVEVGQTIVASLQTPVLFTVARDLTDMELSLDVDEADIGHVAEGQKATFTVDAYPTRLFDAVVTSVRLAPKSDQGVVTYEVLARVANPDLALRPGMTATADVIGAVRENALLVPNGALRFTPPSIAYDTLDKLPPDKARVWLPDGDAPKAMVVGLGLSDGRQTEVIAPDLSPDTPVITDIVRAKTK</sequence>
<keyword evidence="3" id="KW-0175">Coiled coil</keyword>
<dbReference type="InterPro" id="IPR058792">
    <property type="entry name" value="Beta-barrel_RND_2"/>
</dbReference>